<protein>
    <submittedName>
        <fullName evidence="3">Proline and serine-rich protein 3 isoform X1</fullName>
    </submittedName>
</protein>
<dbReference type="InterPro" id="IPR037646">
    <property type="entry name" value="PROSER3"/>
</dbReference>
<dbReference type="GeneID" id="114448517"/>
<sequence>MPNKLGSRSVFTNKNPFQPVSTVKKSPATCNQAVSKKQRTKTLSPVRPNRRSGSQLHQGSKQLNKKRDHCFPNNDGQPVVEETWPSSDNESSPGNNTASSEVDVLTQHTAGSQQDSVLAKYVERFRCGQPQSREERRQMASVIGDEQEPFWWMSHSSLHSSTPTKPTEKNIIPPLKGDHDIATYSPAGQRQCDRSLSPCRGSLSMLSDLSQGEFDDTEILHLQERANRLLLQRECNSDGSIPVSSEGLGCSDFSSPVSVEELAKRPLIPSLINPSTQKASLGSVHAAPSQNPVIWSLVPPTRPEDDILFQWRLRRKMEQAREWPQSLHQSNVHGSTFSWQLPSTSHSSIGGQAYKEQDGAEPSRLSQRFTRPHIVTPQPEARAAHRSCPPAPGPPLPPHHACALSDPSVSQPQTIAHVPAHMHLLCDVLPCPIQSSHAKEQHMSDESHTTFVQKKTKIPESSTNTLNDVPLDEQLSPHSPDSSGSIQGEWSRHQKVYERNKKNKVETKESERTAGSMRQHKKSARSSSHQRLPNKVISLKEQHRREESRDFSSESCTADLQPPPSPVHSALGQVVSEVLFPAVDSAPKQEIPVSSVLSPSTISAPVQSPVPCSAQSSIEVISQLLQEAEDSDEKEFEDDPLLQVLRKQRRWVKEQISEVDSMLKDFQGNQQIT</sequence>
<feature type="region of interest" description="Disordered" evidence="1">
    <location>
        <begin position="346"/>
        <end position="408"/>
    </location>
</feature>
<organism evidence="2 3">
    <name type="scientific">Parambassis ranga</name>
    <name type="common">Indian glassy fish</name>
    <dbReference type="NCBI Taxonomy" id="210632"/>
    <lineage>
        <taxon>Eukaryota</taxon>
        <taxon>Metazoa</taxon>
        <taxon>Chordata</taxon>
        <taxon>Craniata</taxon>
        <taxon>Vertebrata</taxon>
        <taxon>Euteleostomi</taxon>
        <taxon>Actinopterygii</taxon>
        <taxon>Neopterygii</taxon>
        <taxon>Teleostei</taxon>
        <taxon>Neoteleostei</taxon>
        <taxon>Acanthomorphata</taxon>
        <taxon>Ovalentaria</taxon>
        <taxon>Ambassidae</taxon>
        <taxon>Parambassis</taxon>
    </lineage>
</organism>
<dbReference type="PANTHER" id="PTHR22045:SF6">
    <property type="entry name" value="PROLINE AND SERINE-RICH PROTEIN 3"/>
    <property type="match status" value="1"/>
</dbReference>
<name>A0A6P7JWE0_9TELE</name>
<gene>
    <name evidence="3" type="primary">proser3</name>
</gene>
<dbReference type="FunCoup" id="A0A6P7JWE0">
    <property type="interactions" value="178"/>
</dbReference>
<accession>A0A6P7JWE0</accession>
<feature type="compositionally biased region" description="Polar residues" evidence="1">
    <location>
        <begin position="51"/>
        <end position="62"/>
    </location>
</feature>
<dbReference type="PANTHER" id="PTHR22045">
    <property type="entry name" value="PROLINE AND SERINE-RICH PROTEIN 3"/>
    <property type="match status" value="1"/>
</dbReference>
<keyword evidence="2" id="KW-1185">Reference proteome</keyword>
<dbReference type="CTD" id="148137"/>
<feature type="region of interest" description="Disordered" evidence="1">
    <location>
        <begin position="1"/>
        <end position="102"/>
    </location>
</feature>
<dbReference type="OrthoDB" id="10043502at2759"/>
<dbReference type="RefSeq" id="XP_028281309.1">
    <property type="nucleotide sequence ID" value="XM_028425508.1"/>
</dbReference>
<dbReference type="InParanoid" id="A0A6P7JWE0"/>
<feature type="compositionally biased region" description="Basic and acidic residues" evidence="1">
    <location>
        <begin position="490"/>
        <end position="512"/>
    </location>
</feature>
<feature type="compositionally biased region" description="Basic and acidic residues" evidence="1">
    <location>
        <begin position="437"/>
        <end position="448"/>
    </location>
</feature>
<dbReference type="Proteomes" id="UP000515145">
    <property type="component" value="Chromosome 16"/>
</dbReference>
<evidence type="ECO:0000256" key="1">
    <source>
        <dbReference type="SAM" id="MobiDB-lite"/>
    </source>
</evidence>
<feature type="compositionally biased region" description="Basic and acidic residues" evidence="1">
    <location>
        <begin position="538"/>
        <end position="552"/>
    </location>
</feature>
<feature type="compositionally biased region" description="Pro residues" evidence="1">
    <location>
        <begin position="389"/>
        <end position="398"/>
    </location>
</feature>
<feature type="compositionally biased region" description="Polar residues" evidence="1">
    <location>
        <begin position="476"/>
        <end position="488"/>
    </location>
</feature>
<feature type="compositionally biased region" description="Polar residues" evidence="1">
    <location>
        <begin position="84"/>
        <end position="102"/>
    </location>
</feature>
<proteinExistence type="predicted"/>
<evidence type="ECO:0000313" key="3">
    <source>
        <dbReference type="RefSeq" id="XP_028281309.1"/>
    </source>
</evidence>
<reference evidence="3" key="1">
    <citation type="submission" date="2025-08" db="UniProtKB">
        <authorList>
            <consortium name="RefSeq"/>
        </authorList>
    </citation>
    <scope>IDENTIFICATION</scope>
</reference>
<dbReference type="AlphaFoldDB" id="A0A6P7JWE0"/>
<feature type="region of interest" description="Disordered" evidence="1">
    <location>
        <begin position="437"/>
        <end position="565"/>
    </location>
</feature>
<feature type="compositionally biased region" description="Polar residues" evidence="1">
    <location>
        <begin position="9"/>
        <end position="35"/>
    </location>
</feature>
<evidence type="ECO:0000313" key="2">
    <source>
        <dbReference type="Proteomes" id="UP000515145"/>
    </source>
</evidence>
<feature type="compositionally biased region" description="Polar residues" evidence="1">
    <location>
        <begin position="449"/>
        <end position="467"/>
    </location>
</feature>